<accession>A0A182W2R5</accession>
<dbReference type="InterPro" id="IPR005645">
    <property type="entry name" value="FSH-like_dom"/>
</dbReference>
<reference evidence="4" key="2">
    <citation type="submission" date="2020-05" db="UniProtKB">
        <authorList>
            <consortium name="EnsemblMetazoa"/>
        </authorList>
    </citation>
    <scope>IDENTIFICATION</scope>
    <source>
        <strain evidence="4">MINIMUS1</strain>
    </source>
</reference>
<evidence type="ECO:0000256" key="2">
    <source>
        <dbReference type="ARBA" id="ARBA00022801"/>
    </source>
</evidence>
<dbReference type="PANTHER" id="PTHR48070">
    <property type="entry name" value="ESTERASE OVCA2"/>
    <property type="match status" value="1"/>
</dbReference>
<feature type="domain" description="Serine hydrolase" evidence="3">
    <location>
        <begin position="50"/>
        <end position="248"/>
    </location>
</feature>
<keyword evidence="5" id="KW-1185">Reference proteome</keyword>
<dbReference type="EnsemblMetazoa" id="AMIN004625-RA">
    <property type="protein sequence ID" value="AMIN004625-PA"/>
    <property type="gene ID" value="AMIN004625"/>
</dbReference>
<evidence type="ECO:0000256" key="1">
    <source>
        <dbReference type="ARBA" id="ARBA00005863"/>
    </source>
</evidence>
<dbReference type="InterPro" id="IPR050593">
    <property type="entry name" value="LovG"/>
</dbReference>
<dbReference type="GO" id="GO:0005737">
    <property type="term" value="C:cytoplasm"/>
    <property type="evidence" value="ECO:0007669"/>
    <property type="project" value="TreeGrafter"/>
</dbReference>
<dbReference type="Proteomes" id="UP000075920">
    <property type="component" value="Unassembled WGS sequence"/>
</dbReference>
<comment type="similarity">
    <text evidence="1">Belongs to the LovG family.</text>
</comment>
<dbReference type="FunFam" id="3.40.50.1820:FF:000073">
    <property type="entry name" value="esterase OVCA2 isoform X6"/>
    <property type="match status" value="1"/>
</dbReference>
<dbReference type="SUPFAM" id="SSF53474">
    <property type="entry name" value="alpha/beta-Hydrolases"/>
    <property type="match status" value="1"/>
</dbReference>
<dbReference type="PANTHER" id="PTHR48070:SF6">
    <property type="entry name" value="ESTERASE OVCA2"/>
    <property type="match status" value="1"/>
</dbReference>
<dbReference type="Pfam" id="PF03959">
    <property type="entry name" value="FSH1"/>
    <property type="match status" value="1"/>
</dbReference>
<evidence type="ECO:0000259" key="3">
    <source>
        <dbReference type="Pfam" id="PF03959"/>
    </source>
</evidence>
<reference evidence="5" key="1">
    <citation type="submission" date="2013-03" db="EMBL/GenBank/DDBJ databases">
        <title>The Genome Sequence of Anopheles minimus MINIMUS1.</title>
        <authorList>
            <consortium name="The Broad Institute Genomics Platform"/>
            <person name="Neafsey D.E."/>
            <person name="Walton C."/>
            <person name="Walker B."/>
            <person name="Young S.K."/>
            <person name="Zeng Q."/>
            <person name="Gargeya S."/>
            <person name="Fitzgerald M."/>
            <person name="Haas B."/>
            <person name="Abouelleil A."/>
            <person name="Allen A.W."/>
            <person name="Alvarado L."/>
            <person name="Arachchi H.M."/>
            <person name="Berlin A.M."/>
            <person name="Chapman S.B."/>
            <person name="Gainer-Dewar J."/>
            <person name="Goldberg J."/>
            <person name="Griggs A."/>
            <person name="Gujja S."/>
            <person name="Hansen M."/>
            <person name="Howarth C."/>
            <person name="Imamovic A."/>
            <person name="Ireland A."/>
            <person name="Larimer J."/>
            <person name="McCowan C."/>
            <person name="Murphy C."/>
            <person name="Pearson M."/>
            <person name="Poon T.W."/>
            <person name="Priest M."/>
            <person name="Roberts A."/>
            <person name="Saif S."/>
            <person name="Shea T."/>
            <person name="Sisk P."/>
            <person name="Sykes S."/>
            <person name="Wortman J."/>
            <person name="Nusbaum C."/>
            <person name="Birren B."/>
        </authorList>
    </citation>
    <scope>NUCLEOTIDE SEQUENCE [LARGE SCALE GENOMIC DNA]</scope>
    <source>
        <strain evidence="5">MINIMUS1</strain>
    </source>
</reference>
<dbReference type="GO" id="GO:0005634">
    <property type="term" value="C:nucleus"/>
    <property type="evidence" value="ECO:0007669"/>
    <property type="project" value="TreeGrafter"/>
</dbReference>
<evidence type="ECO:0000313" key="4">
    <source>
        <dbReference type="EnsemblMetazoa" id="AMIN004625-PA"/>
    </source>
</evidence>
<protein>
    <recommendedName>
        <fullName evidence="3">Serine hydrolase domain-containing protein</fullName>
    </recommendedName>
</protein>
<proteinExistence type="inferred from homology"/>
<dbReference type="GO" id="GO:0032526">
    <property type="term" value="P:response to retinoic acid"/>
    <property type="evidence" value="ECO:0007669"/>
    <property type="project" value="TreeGrafter"/>
</dbReference>
<dbReference type="InterPro" id="IPR029058">
    <property type="entry name" value="AB_hydrolase_fold"/>
</dbReference>
<dbReference type="Gene3D" id="3.40.50.1820">
    <property type="entry name" value="alpha/beta hydrolase"/>
    <property type="match status" value="1"/>
</dbReference>
<organism evidence="4 5">
    <name type="scientific">Anopheles minimus</name>
    <dbReference type="NCBI Taxonomy" id="112268"/>
    <lineage>
        <taxon>Eukaryota</taxon>
        <taxon>Metazoa</taxon>
        <taxon>Ecdysozoa</taxon>
        <taxon>Arthropoda</taxon>
        <taxon>Hexapoda</taxon>
        <taxon>Insecta</taxon>
        <taxon>Pterygota</taxon>
        <taxon>Neoptera</taxon>
        <taxon>Endopterygota</taxon>
        <taxon>Diptera</taxon>
        <taxon>Nematocera</taxon>
        <taxon>Culicoidea</taxon>
        <taxon>Culicidae</taxon>
        <taxon>Anophelinae</taxon>
        <taxon>Anopheles</taxon>
    </lineage>
</organism>
<dbReference type="STRING" id="112268.A0A182W2R5"/>
<keyword evidence="2" id="KW-0378">Hydrolase</keyword>
<dbReference type="VEuPathDB" id="VectorBase:AMIN004625"/>
<evidence type="ECO:0000313" key="5">
    <source>
        <dbReference type="Proteomes" id="UP000075920"/>
    </source>
</evidence>
<dbReference type="GO" id="GO:0016787">
    <property type="term" value="F:hydrolase activity"/>
    <property type="evidence" value="ECO:0007669"/>
    <property type="project" value="UniProtKB-KW"/>
</dbReference>
<sequence>MKCICQSVESCGQRRRTTESKHWRHFIHRVYTAEATSKMPKDSEAGVDGKLKVLALHGYRQNADTFKSKLGSFRKFVNKYVEFVFISAPHTAAPLESGGEPDPNQRSWWFNKDDRTFKGTNQGGPAYGFDESLRLVEKTWQTEGCHGLLGFSQGACFVGLLCDLSARGMTTMKPQFAVLASGFRSGSLVHLNYYENKIQVPSLHIFGETDEIIAKDMSESLSESFLDPEIVTHAGGHYFPAQSSLKETYVDFFRDQLQQHLEAKELQNATDANSFHLEERPEMAVPHGHSESDSDSD</sequence>
<dbReference type="AlphaFoldDB" id="A0A182W2R5"/>
<name>A0A182W2R5_9DIPT</name>